<keyword evidence="1" id="KW-0472">Membrane</keyword>
<feature type="transmembrane region" description="Helical" evidence="1">
    <location>
        <begin position="31"/>
        <end position="50"/>
    </location>
</feature>
<reference evidence="3" key="1">
    <citation type="journal article" date="2019" name="Int. J. Syst. Evol. Microbiol.">
        <title>The Global Catalogue of Microorganisms (GCM) 10K type strain sequencing project: providing services to taxonomists for standard genome sequencing and annotation.</title>
        <authorList>
            <consortium name="The Broad Institute Genomics Platform"/>
            <consortium name="The Broad Institute Genome Sequencing Center for Infectious Disease"/>
            <person name="Wu L."/>
            <person name="Ma J."/>
        </authorList>
    </citation>
    <scope>NUCLEOTIDE SEQUENCE [LARGE SCALE GENOMIC DNA]</scope>
    <source>
        <strain evidence="3">KCTC 32239</strain>
    </source>
</reference>
<keyword evidence="1" id="KW-0812">Transmembrane</keyword>
<name>A0ABQ3B1X6_9GAMM</name>
<feature type="transmembrane region" description="Helical" evidence="1">
    <location>
        <begin position="62"/>
        <end position="81"/>
    </location>
</feature>
<dbReference type="EMBL" id="BMYZ01000001">
    <property type="protein sequence ID" value="GGY73889.1"/>
    <property type="molecule type" value="Genomic_DNA"/>
</dbReference>
<keyword evidence="1" id="KW-1133">Transmembrane helix</keyword>
<evidence type="ECO:0000313" key="3">
    <source>
        <dbReference type="Proteomes" id="UP000619761"/>
    </source>
</evidence>
<sequence length="84" mass="9508">MAAVIYALCAGTSLLCAILLLRGYFKSRYRLLMWAGWCFIFVTINNLLVIADKFLVPDYNLLNLRLSMALAGLILLLYGLIFDE</sequence>
<feature type="transmembrane region" description="Helical" evidence="1">
    <location>
        <begin position="5"/>
        <end position="25"/>
    </location>
</feature>
<accession>A0ABQ3B1X6</accession>
<evidence type="ECO:0008006" key="4">
    <source>
        <dbReference type="Google" id="ProtNLM"/>
    </source>
</evidence>
<protein>
    <recommendedName>
        <fullName evidence="4">GGDEF domain-containing protein</fullName>
    </recommendedName>
</protein>
<evidence type="ECO:0000313" key="2">
    <source>
        <dbReference type="EMBL" id="GGY73889.1"/>
    </source>
</evidence>
<dbReference type="Proteomes" id="UP000619761">
    <property type="component" value="Unassembled WGS sequence"/>
</dbReference>
<comment type="caution">
    <text evidence="2">The sequence shown here is derived from an EMBL/GenBank/DDBJ whole genome shotgun (WGS) entry which is preliminary data.</text>
</comment>
<dbReference type="RefSeq" id="WP_189417822.1">
    <property type="nucleotide sequence ID" value="NZ_BMYZ01000001.1"/>
</dbReference>
<evidence type="ECO:0000256" key="1">
    <source>
        <dbReference type="SAM" id="Phobius"/>
    </source>
</evidence>
<proteinExistence type="predicted"/>
<dbReference type="InterPro" id="IPR046027">
    <property type="entry name" value="DUF5985"/>
</dbReference>
<dbReference type="Pfam" id="PF19447">
    <property type="entry name" value="DUF5985"/>
    <property type="match status" value="1"/>
</dbReference>
<keyword evidence="3" id="KW-1185">Reference proteome</keyword>
<organism evidence="2 3">
    <name type="scientific">Cellvibrio zantedeschiae</name>
    <dbReference type="NCBI Taxonomy" id="1237077"/>
    <lineage>
        <taxon>Bacteria</taxon>
        <taxon>Pseudomonadati</taxon>
        <taxon>Pseudomonadota</taxon>
        <taxon>Gammaproteobacteria</taxon>
        <taxon>Cellvibrionales</taxon>
        <taxon>Cellvibrionaceae</taxon>
        <taxon>Cellvibrio</taxon>
    </lineage>
</organism>
<gene>
    <name evidence="2" type="ORF">GCM10011613_18980</name>
</gene>